<feature type="transmembrane region" description="Helical" evidence="2">
    <location>
        <begin position="157"/>
        <end position="173"/>
    </location>
</feature>
<keyword evidence="4" id="KW-1185">Reference proteome</keyword>
<feature type="transmembrane region" description="Helical" evidence="2">
    <location>
        <begin position="136"/>
        <end position="151"/>
    </location>
</feature>
<keyword evidence="2" id="KW-1133">Transmembrane helix</keyword>
<dbReference type="Proteomes" id="UP000006681">
    <property type="component" value="Chromosome"/>
</dbReference>
<keyword evidence="2" id="KW-0472">Membrane</keyword>
<reference evidence="4" key="2">
    <citation type="journal article" date="2010" name="Stand. Genomic Sci.">
        <title>Complete genome sequence of Vulcanisaeta distributa type strain (IC-017T).</title>
        <authorList>
            <person name="Mavromatis K."/>
            <person name="Sikorski J."/>
            <person name="Pabst E."/>
            <person name="Teshima H."/>
            <person name="Lapidus A."/>
            <person name="Lucas S."/>
            <person name="Nolan M."/>
            <person name="Glavina Del Rio T."/>
            <person name="Cheng J."/>
            <person name="Bruce D."/>
            <person name="Goodwin L."/>
            <person name="Pitluck S."/>
            <person name="Liolios K."/>
            <person name="Ivanova N."/>
            <person name="Mikhailova N."/>
            <person name="Pati A."/>
            <person name="Chen A."/>
            <person name="Palaniappan K."/>
            <person name="Land M."/>
            <person name="Hauser L."/>
            <person name="Chang Y."/>
            <person name="Jeffries C."/>
            <person name="Rohde M."/>
            <person name="Spring S."/>
            <person name="Goker M."/>
            <person name="Wirth R."/>
            <person name="Woyke T."/>
            <person name="Bristow J."/>
            <person name="Eisen J."/>
            <person name="Markowitz V."/>
            <person name="Hugenholtz P."/>
            <person name="Klenk H."/>
            <person name="Kyrpides N."/>
        </authorList>
    </citation>
    <scope>NUCLEOTIDE SEQUENCE [LARGE SCALE GENOMIC DNA]</scope>
    <source>
        <strain evidence="4">DSM 14429 / JCM 11212 / NBRC 100878 / IC-017</strain>
    </source>
</reference>
<reference evidence="3 4" key="1">
    <citation type="journal article" date="2010" name="Stand. Genomic Sci.">
        <title>Complete genome sequence of Vulcanisaeta distributa type strain (IC-017).</title>
        <authorList>
            <person name="Mavromatis K."/>
            <person name="Sikorski J."/>
            <person name="Pabst E."/>
            <person name="Teshima H."/>
            <person name="Lapidus A."/>
            <person name="Lucas S."/>
            <person name="Nolan M."/>
            <person name="Glavina Del Rio T."/>
            <person name="Cheng J.F."/>
            <person name="Bruce D."/>
            <person name="Goodwin L."/>
            <person name="Pitluck S."/>
            <person name="Liolios K."/>
            <person name="Ivanova N."/>
            <person name="Mikhailova N."/>
            <person name="Pati A."/>
            <person name="Chen A."/>
            <person name="Palaniappan K."/>
            <person name="Land M."/>
            <person name="Hauser L."/>
            <person name="Chang Y.J."/>
            <person name="Jeffries C.D."/>
            <person name="Rohde M."/>
            <person name="Spring S."/>
            <person name="Goker M."/>
            <person name="Wirth R."/>
            <person name="Woyke T."/>
            <person name="Bristow J."/>
            <person name="Eisen J.A."/>
            <person name="Markowitz V."/>
            <person name="Hugenholtz P."/>
            <person name="Klenk H.P."/>
            <person name="Kyrpides N.C."/>
        </authorList>
    </citation>
    <scope>NUCLEOTIDE SEQUENCE [LARGE SCALE GENOMIC DNA]</scope>
    <source>
        <strain evidence="4">DSM 14429 / JCM 11212 / NBRC 100878 / IC-017</strain>
    </source>
</reference>
<evidence type="ECO:0000313" key="3">
    <source>
        <dbReference type="EMBL" id="ADN49544.1"/>
    </source>
</evidence>
<sequence length="175" mass="20104">MEGDEEFMRLREYVDRRLGEFREELLDYLDSMRSRSLESVRKEVVKILVREIEDLRRQLLNEVGSGSINDVVRRLDELGEEINELRRLISSQSNQPSVVDVVRREVGAVEARLRWLIIDKINEVEARRRREGARRAVLLLLGVAVGIAVVVAVASELAPWLIPLIIIAALALVRR</sequence>
<evidence type="ECO:0000256" key="2">
    <source>
        <dbReference type="SAM" id="Phobius"/>
    </source>
</evidence>
<evidence type="ECO:0000256" key="1">
    <source>
        <dbReference type="SAM" id="Coils"/>
    </source>
</evidence>
<organism evidence="3 4">
    <name type="scientific">Vulcanisaeta distributa (strain DSM 14429 / JCM 11212 / NBRC 100878 / IC-017)</name>
    <dbReference type="NCBI Taxonomy" id="572478"/>
    <lineage>
        <taxon>Archaea</taxon>
        <taxon>Thermoproteota</taxon>
        <taxon>Thermoprotei</taxon>
        <taxon>Thermoproteales</taxon>
        <taxon>Thermoproteaceae</taxon>
        <taxon>Vulcanisaeta</taxon>
    </lineage>
</organism>
<keyword evidence="2" id="KW-0812">Transmembrane</keyword>
<name>E1QSM7_VULDI</name>
<dbReference type="eggNOG" id="arCOG13762">
    <property type="taxonomic scope" value="Archaea"/>
</dbReference>
<feature type="coiled-coil region" evidence="1">
    <location>
        <begin position="68"/>
        <end position="95"/>
    </location>
</feature>
<accession>E1QSM7</accession>
<dbReference type="KEGG" id="vdi:Vdis_0131"/>
<evidence type="ECO:0000313" key="4">
    <source>
        <dbReference type="Proteomes" id="UP000006681"/>
    </source>
</evidence>
<gene>
    <name evidence="3" type="ordered locus">Vdis_0131</name>
</gene>
<dbReference type="HOGENOM" id="CLU_1536746_0_0_2"/>
<protein>
    <submittedName>
        <fullName evidence="3">Uncharacterized protein</fullName>
    </submittedName>
</protein>
<dbReference type="EMBL" id="CP002100">
    <property type="protein sequence ID" value="ADN49544.1"/>
    <property type="molecule type" value="Genomic_DNA"/>
</dbReference>
<dbReference type="GeneID" id="9751048"/>
<dbReference type="RefSeq" id="WP_013335269.1">
    <property type="nucleotide sequence ID" value="NC_014537.1"/>
</dbReference>
<dbReference type="AlphaFoldDB" id="E1QSM7"/>
<keyword evidence="1" id="KW-0175">Coiled coil</keyword>
<dbReference type="STRING" id="572478.Vdis_0131"/>
<proteinExistence type="predicted"/>